<gene>
    <name evidence="2" type="ORF">D6851_13215</name>
</gene>
<evidence type="ECO:0000259" key="1">
    <source>
        <dbReference type="Pfam" id="PF00583"/>
    </source>
</evidence>
<reference evidence="2 3" key="1">
    <citation type="submission" date="2018-09" db="EMBL/GenBank/DDBJ databases">
        <title>Altererythrobacter spongiae sp. nov., isolated from a marine sponge.</title>
        <authorList>
            <person name="Zhuang L."/>
            <person name="Luo L."/>
        </authorList>
    </citation>
    <scope>NUCLEOTIDE SEQUENCE [LARGE SCALE GENOMIC DNA]</scope>
    <source>
        <strain evidence="2 3">HN-Y73</strain>
    </source>
</reference>
<sequence>MACKICTFHGADMARFLDDLGALRISVFAQYPYLYDGDPDYEARYLREFSEEKGSVMVAALEGERLVGAATASPMAGQKPAFRQVFEERGHDVSRIFYFGESVLLSAWRGQGIGHAFFDEREAAARAAGAQMAVFASVIRPAGHPARPAGYSPLDPFWRARGYAPMDGLETELAWKEHGEERESPKALQYWMRHL</sequence>
<dbReference type="GO" id="GO:0016747">
    <property type="term" value="F:acyltransferase activity, transferring groups other than amino-acyl groups"/>
    <property type="evidence" value="ECO:0007669"/>
    <property type="project" value="InterPro"/>
</dbReference>
<dbReference type="InterPro" id="IPR016181">
    <property type="entry name" value="Acyl_CoA_acyltransferase"/>
</dbReference>
<protein>
    <submittedName>
        <fullName evidence="2">GNAT family N-acetyltransferase</fullName>
    </submittedName>
</protein>
<dbReference type="Gene3D" id="3.40.630.30">
    <property type="match status" value="1"/>
</dbReference>
<accession>A0A420EFG1</accession>
<keyword evidence="3" id="KW-1185">Reference proteome</keyword>
<evidence type="ECO:0000313" key="2">
    <source>
        <dbReference type="EMBL" id="RKF19400.1"/>
    </source>
</evidence>
<dbReference type="EMBL" id="RAPF01000006">
    <property type="protein sequence ID" value="RKF19400.1"/>
    <property type="molecule type" value="Genomic_DNA"/>
</dbReference>
<proteinExistence type="predicted"/>
<dbReference type="InterPro" id="IPR000182">
    <property type="entry name" value="GNAT_dom"/>
</dbReference>
<dbReference type="SUPFAM" id="SSF55729">
    <property type="entry name" value="Acyl-CoA N-acyltransferases (Nat)"/>
    <property type="match status" value="1"/>
</dbReference>
<organism evidence="2 3">
    <name type="scientific">Altericroceibacterium spongiae</name>
    <dbReference type="NCBI Taxonomy" id="2320269"/>
    <lineage>
        <taxon>Bacteria</taxon>
        <taxon>Pseudomonadati</taxon>
        <taxon>Pseudomonadota</taxon>
        <taxon>Alphaproteobacteria</taxon>
        <taxon>Sphingomonadales</taxon>
        <taxon>Erythrobacteraceae</taxon>
        <taxon>Altericroceibacterium</taxon>
    </lineage>
</organism>
<dbReference type="AlphaFoldDB" id="A0A420EFG1"/>
<keyword evidence="2" id="KW-0808">Transferase</keyword>
<dbReference type="Proteomes" id="UP000284395">
    <property type="component" value="Unassembled WGS sequence"/>
</dbReference>
<name>A0A420EFG1_9SPHN</name>
<feature type="domain" description="N-acetyltransferase" evidence="1">
    <location>
        <begin position="36"/>
        <end position="147"/>
    </location>
</feature>
<dbReference type="OrthoDB" id="187903at2"/>
<comment type="caution">
    <text evidence="2">The sequence shown here is derived from an EMBL/GenBank/DDBJ whole genome shotgun (WGS) entry which is preliminary data.</text>
</comment>
<evidence type="ECO:0000313" key="3">
    <source>
        <dbReference type="Proteomes" id="UP000284395"/>
    </source>
</evidence>
<dbReference type="Pfam" id="PF00583">
    <property type="entry name" value="Acetyltransf_1"/>
    <property type="match status" value="1"/>
</dbReference>